<dbReference type="SUPFAM" id="SSF52402">
    <property type="entry name" value="Adenine nucleotide alpha hydrolases-like"/>
    <property type="match status" value="1"/>
</dbReference>
<dbReference type="GO" id="GO:0004066">
    <property type="term" value="F:asparagine synthase (glutamine-hydrolyzing) activity"/>
    <property type="evidence" value="ECO:0007669"/>
    <property type="project" value="InterPro"/>
</dbReference>
<evidence type="ECO:0000259" key="1">
    <source>
        <dbReference type="Pfam" id="PF00733"/>
    </source>
</evidence>
<comment type="caution">
    <text evidence="2">The sequence shown here is derived from an EMBL/GenBank/DDBJ whole genome shotgun (WGS) entry which is preliminary data.</text>
</comment>
<dbReference type="EMBL" id="VIWV01000001">
    <property type="protein sequence ID" value="TWF86192.1"/>
    <property type="molecule type" value="Genomic_DNA"/>
</dbReference>
<proteinExistence type="predicted"/>
<organism evidence="2 3">
    <name type="scientific">Streptomyces capillispiralis</name>
    <dbReference type="NCBI Taxonomy" id="68182"/>
    <lineage>
        <taxon>Bacteria</taxon>
        <taxon>Bacillati</taxon>
        <taxon>Actinomycetota</taxon>
        <taxon>Actinomycetes</taxon>
        <taxon>Kitasatosporales</taxon>
        <taxon>Streptomycetaceae</taxon>
        <taxon>Streptomyces</taxon>
    </lineage>
</organism>
<evidence type="ECO:0000313" key="2">
    <source>
        <dbReference type="EMBL" id="TWF86192.1"/>
    </source>
</evidence>
<dbReference type="GO" id="GO:0006529">
    <property type="term" value="P:asparagine biosynthetic process"/>
    <property type="evidence" value="ECO:0007669"/>
    <property type="project" value="InterPro"/>
</dbReference>
<dbReference type="InterPro" id="IPR014729">
    <property type="entry name" value="Rossmann-like_a/b/a_fold"/>
</dbReference>
<dbReference type="AlphaFoldDB" id="A0A561TGH1"/>
<sequence length="612" mass="65786">MVGGWWVMLPDTASAAVVARRLCQEGVRSVSHASGRPWLIGCWDARQEVSARAGEVRVVVLGRSSVRAEVLGRRLERVRRPSEVEQAVGGVAGSFHVLASVGGRVWARGTASAACRVFTTRIGELPVAAGRADVLAALSGASPDWEMLALRLMSPPVTSTVLADRTVWQNVHAVPAQEVVAWERDGRRALAACWWRPPEPHLSLKEAAAEVRTALVEAVGTCTAAGGTISADASGGLDSTSLCFLAAREAGHLVTIHWEGRDPQNDDGVWATRVREALPSAAHLVVPAGQSPDWFTGVGGLRLPSEEPCPWVRDFAKQSDLLQRVAAHGSRLHLGGGGGDELFTPYLAYLQDLAAAKPWRVWGQLRHHHHQWRVSRLSQARSVLERTSYRRWLLDAAGHLALAPQSGFAGMLGWQPEPRAPGWTTPEAVATMKRALRTVAANNPQPLSPHRSVHAVLQQVREGGNTVRVMNQTMQGPDIALPYTDDAVVTAALSVRPPEAVQPGTVKPLLGTALTGIVPAHILARQTKGTYDADFYQALRRHRGQLLALAEDSLLARAGLIDAQRLRGAVHFHANHADTAPLIYTVGCEVWLRSLEGGSPASVPHVLSQGAP</sequence>
<dbReference type="Pfam" id="PF00733">
    <property type="entry name" value="Asn_synthase"/>
    <property type="match status" value="1"/>
</dbReference>
<evidence type="ECO:0000313" key="3">
    <source>
        <dbReference type="Proteomes" id="UP000316603"/>
    </source>
</evidence>
<accession>A0A561TGH1</accession>
<dbReference type="InterPro" id="IPR001962">
    <property type="entry name" value="Asn_synthase"/>
</dbReference>
<protein>
    <submittedName>
        <fullName evidence="2">Asparagine synthase (Glutamine-hydrolysing)</fullName>
    </submittedName>
</protein>
<dbReference type="Proteomes" id="UP000316603">
    <property type="component" value="Unassembled WGS sequence"/>
</dbReference>
<gene>
    <name evidence="2" type="ORF">FHX78_113156</name>
</gene>
<keyword evidence="3" id="KW-1185">Reference proteome</keyword>
<dbReference type="Gene3D" id="3.40.50.620">
    <property type="entry name" value="HUPs"/>
    <property type="match status" value="1"/>
</dbReference>
<feature type="domain" description="Asparagine synthetase" evidence="1">
    <location>
        <begin position="210"/>
        <end position="593"/>
    </location>
</feature>
<name>A0A561TGH1_9ACTN</name>
<reference evidence="2 3" key="1">
    <citation type="submission" date="2019-06" db="EMBL/GenBank/DDBJ databases">
        <title>Sequencing the genomes of 1000 actinobacteria strains.</title>
        <authorList>
            <person name="Klenk H.-P."/>
        </authorList>
    </citation>
    <scope>NUCLEOTIDE SEQUENCE [LARGE SCALE GENOMIC DNA]</scope>
    <source>
        <strain evidence="2 3">DSM 41695</strain>
    </source>
</reference>